<keyword evidence="16" id="KW-0479">Metal-binding</keyword>
<evidence type="ECO:0000256" key="8">
    <source>
        <dbReference type="ARBA" id="ARBA00022679"/>
    </source>
</evidence>
<evidence type="ECO:0000256" key="2">
    <source>
        <dbReference type="ARBA" id="ARBA00001958"/>
    </source>
</evidence>
<feature type="binding site" evidence="16">
    <location>
        <begin position="6"/>
        <end position="13"/>
    </location>
    <ligand>
        <name>ATP</name>
        <dbReference type="ChEBI" id="CHEBI:30616"/>
    </ligand>
</feature>
<dbReference type="InterPro" id="IPR043129">
    <property type="entry name" value="ATPase_NBD"/>
</dbReference>
<feature type="binding site" evidence="16">
    <location>
        <begin position="101"/>
        <end position="104"/>
    </location>
    <ligand>
        <name>substrate</name>
    </ligand>
</feature>
<evidence type="ECO:0000256" key="12">
    <source>
        <dbReference type="ARBA" id="ARBA00022958"/>
    </source>
</evidence>
<evidence type="ECO:0000256" key="1">
    <source>
        <dbReference type="ARBA" id="ARBA00001206"/>
    </source>
</evidence>
<feature type="active site" description="Proton acceptor" evidence="16">
    <location>
        <position position="103"/>
    </location>
</feature>
<comment type="subunit">
    <text evidence="5 16">Homodimer.</text>
</comment>
<evidence type="ECO:0000256" key="11">
    <source>
        <dbReference type="ARBA" id="ARBA00022840"/>
    </source>
</evidence>
<keyword evidence="8 16" id="KW-0808">Transferase</keyword>
<comment type="cofactor">
    <cofactor evidence="2">
        <name>K(+)</name>
        <dbReference type="ChEBI" id="CHEBI:29103"/>
    </cofactor>
</comment>
<protein>
    <recommendedName>
        <fullName evidence="15 16">Type III pantothenate kinase</fullName>
        <ecNumber evidence="6 16">2.7.1.33</ecNumber>
    </recommendedName>
    <alternativeName>
        <fullName evidence="16">PanK-III</fullName>
    </alternativeName>
    <alternativeName>
        <fullName evidence="16">Pantothenic acid kinase</fullName>
    </alternativeName>
</protein>
<keyword evidence="10 16" id="KW-0418">Kinase</keyword>
<dbReference type="UniPathway" id="UPA00241">
    <property type="reaction ID" value="UER00352"/>
</dbReference>
<dbReference type="PANTHER" id="PTHR34265:SF1">
    <property type="entry name" value="TYPE III PANTOTHENATE KINASE"/>
    <property type="match status" value="1"/>
</dbReference>
<evidence type="ECO:0000256" key="10">
    <source>
        <dbReference type="ARBA" id="ARBA00022777"/>
    </source>
</evidence>
<evidence type="ECO:0000256" key="3">
    <source>
        <dbReference type="ARBA" id="ARBA00004496"/>
    </source>
</evidence>
<proteinExistence type="inferred from homology"/>
<evidence type="ECO:0000256" key="15">
    <source>
        <dbReference type="ARBA" id="ARBA00040883"/>
    </source>
</evidence>
<keyword evidence="9 16" id="KW-0547">Nucleotide-binding</keyword>
<reference evidence="17 18" key="1">
    <citation type="submission" date="2016-11" db="EMBL/GenBank/DDBJ databases">
        <title>Mixed transmission modes and dynamic genome evolution in an obligate animal-bacterial symbiosis.</title>
        <authorList>
            <person name="Russell S.L."/>
            <person name="Corbett-Detig R.B."/>
            <person name="Cavanaugh C.M."/>
        </authorList>
    </citation>
    <scope>NUCLEOTIDE SEQUENCE [LARGE SCALE GENOMIC DNA]</scope>
    <source>
        <strain evidence="17">Sveles-Q1</strain>
    </source>
</reference>
<dbReference type="RefSeq" id="WP_078483629.1">
    <property type="nucleotide sequence ID" value="NZ_MPRL01000029.1"/>
</dbReference>
<dbReference type="GO" id="GO:0004594">
    <property type="term" value="F:pantothenate kinase activity"/>
    <property type="evidence" value="ECO:0007669"/>
    <property type="project" value="UniProtKB-UniRule"/>
</dbReference>
<keyword evidence="11 16" id="KW-0067">ATP-binding</keyword>
<comment type="similarity">
    <text evidence="14 16">Belongs to the type III pantothenate kinase family.</text>
</comment>
<feature type="binding site" evidence="16">
    <location>
        <position position="123"/>
    </location>
    <ligand>
        <name>K(+)</name>
        <dbReference type="ChEBI" id="CHEBI:29103"/>
    </ligand>
</feature>
<sequence>MILLVDSGNSRLKWAPFNAYGEIEARVLIPDLDRFDAQLTAAWSVTDIPQRVLVSTVSSEKVNRTIQTVSKELWGIDAEFVRSTQSLFGVTNGYDTPEKLGVDRWMAMLAAWKDYERETIVVDCGTAVTIDCLNGAGQHLGGLITPGVQMMQEVLGKNTSGIELSSRGQVGQWARNTDDAIVSGSVQSVVALIERVVAQYKHELESEPVVVITGGDASCLLPYFRITIRHDHELVLKGLALLSTGIE</sequence>
<keyword evidence="13 16" id="KW-0173">Coenzyme A biosynthesis</keyword>
<evidence type="ECO:0000256" key="13">
    <source>
        <dbReference type="ARBA" id="ARBA00022993"/>
    </source>
</evidence>
<dbReference type="NCBIfam" id="TIGR00671">
    <property type="entry name" value="baf"/>
    <property type="match status" value="1"/>
</dbReference>
<keyword evidence="7 16" id="KW-0963">Cytoplasm</keyword>
<evidence type="ECO:0000256" key="9">
    <source>
        <dbReference type="ARBA" id="ARBA00022741"/>
    </source>
</evidence>
<evidence type="ECO:0000313" key="17">
    <source>
        <dbReference type="EMBL" id="OOZ40250.1"/>
    </source>
</evidence>
<organism evidence="17 18">
    <name type="scientific">Solemya pervernicosa gill symbiont</name>
    <dbReference type="NCBI Taxonomy" id="642797"/>
    <lineage>
        <taxon>Bacteria</taxon>
        <taxon>Pseudomonadati</taxon>
        <taxon>Pseudomonadota</taxon>
        <taxon>Gammaproteobacteria</taxon>
        <taxon>sulfur-oxidizing symbionts</taxon>
    </lineage>
</organism>
<evidence type="ECO:0000256" key="14">
    <source>
        <dbReference type="ARBA" id="ARBA00038036"/>
    </source>
</evidence>
<dbReference type="EMBL" id="MPRL01000029">
    <property type="protein sequence ID" value="OOZ40250.1"/>
    <property type="molecule type" value="Genomic_DNA"/>
</dbReference>
<dbReference type="OrthoDB" id="9781305at2"/>
<dbReference type="GO" id="GO:0005524">
    <property type="term" value="F:ATP binding"/>
    <property type="evidence" value="ECO:0007669"/>
    <property type="project" value="UniProtKB-UniRule"/>
</dbReference>
<dbReference type="Gene3D" id="3.30.420.40">
    <property type="match status" value="2"/>
</dbReference>
<evidence type="ECO:0000256" key="16">
    <source>
        <dbReference type="HAMAP-Rule" id="MF_01274"/>
    </source>
</evidence>
<comment type="pathway">
    <text evidence="4 16">Cofactor biosynthesis; coenzyme A biosynthesis; CoA from (R)-pantothenate: step 1/5.</text>
</comment>
<dbReference type="GO" id="GO:0005737">
    <property type="term" value="C:cytoplasm"/>
    <property type="evidence" value="ECO:0007669"/>
    <property type="project" value="UniProtKB-SubCell"/>
</dbReference>
<evidence type="ECO:0000313" key="18">
    <source>
        <dbReference type="Proteomes" id="UP000191110"/>
    </source>
</evidence>
<feature type="binding site" evidence="16">
    <location>
        <position position="177"/>
    </location>
    <ligand>
        <name>substrate</name>
    </ligand>
</feature>
<name>A0A1T2L5D3_9GAMM</name>
<dbReference type="HAMAP" id="MF_01274">
    <property type="entry name" value="Pantothen_kinase_3"/>
    <property type="match status" value="1"/>
</dbReference>
<dbReference type="SUPFAM" id="SSF53067">
    <property type="entry name" value="Actin-like ATPase domain"/>
    <property type="match status" value="2"/>
</dbReference>
<evidence type="ECO:0000256" key="6">
    <source>
        <dbReference type="ARBA" id="ARBA00012102"/>
    </source>
</evidence>
<feature type="binding site" evidence="16">
    <location>
        <position position="126"/>
    </location>
    <ligand>
        <name>ATP</name>
        <dbReference type="ChEBI" id="CHEBI:30616"/>
    </ligand>
</feature>
<comment type="function">
    <text evidence="16">Catalyzes the phosphorylation of pantothenate (Pan), the first step in CoA biosynthesis.</text>
</comment>
<accession>A0A1T2L5D3</accession>
<gene>
    <name evidence="16" type="primary">coaX</name>
    <name evidence="17" type="ORF">BOW53_08340</name>
</gene>
<comment type="catalytic activity">
    <reaction evidence="1 16">
        <text>(R)-pantothenate + ATP = (R)-4'-phosphopantothenate + ADP + H(+)</text>
        <dbReference type="Rhea" id="RHEA:16373"/>
        <dbReference type="ChEBI" id="CHEBI:10986"/>
        <dbReference type="ChEBI" id="CHEBI:15378"/>
        <dbReference type="ChEBI" id="CHEBI:29032"/>
        <dbReference type="ChEBI" id="CHEBI:30616"/>
        <dbReference type="ChEBI" id="CHEBI:456216"/>
        <dbReference type="EC" id="2.7.1.33"/>
    </reaction>
</comment>
<keyword evidence="12 16" id="KW-0630">Potassium</keyword>
<evidence type="ECO:0000256" key="4">
    <source>
        <dbReference type="ARBA" id="ARBA00005225"/>
    </source>
</evidence>
<dbReference type="AlphaFoldDB" id="A0A1T2L5D3"/>
<dbReference type="CDD" id="cd24015">
    <property type="entry name" value="ASKHA_NBD_PanK-III"/>
    <property type="match status" value="1"/>
</dbReference>
<dbReference type="Proteomes" id="UP000191110">
    <property type="component" value="Unassembled WGS sequence"/>
</dbReference>
<comment type="caution">
    <text evidence="17">The sequence shown here is derived from an EMBL/GenBank/DDBJ whole genome shotgun (WGS) entry which is preliminary data.</text>
</comment>
<dbReference type="Pfam" id="PF03309">
    <property type="entry name" value="Pan_kinase"/>
    <property type="match status" value="1"/>
</dbReference>
<dbReference type="PANTHER" id="PTHR34265">
    <property type="entry name" value="TYPE III PANTOTHENATE KINASE"/>
    <property type="match status" value="1"/>
</dbReference>
<dbReference type="InterPro" id="IPR004619">
    <property type="entry name" value="Type_III_PanK"/>
</dbReference>
<comment type="subcellular location">
    <subcellularLocation>
        <location evidence="3 16">Cytoplasm</location>
    </subcellularLocation>
</comment>
<dbReference type="GO" id="GO:0046872">
    <property type="term" value="F:metal ion binding"/>
    <property type="evidence" value="ECO:0007669"/>
    <property type="project" value="UniProtKB-KW"/>
</dbReference>
<dbReference type="GO" id="GO:0015937">
    <property type="term" value="P:coenzyme A biosynthetic process"/>
    <property type="evidence" value="ECO:0007669"/>
    <property type="project" value="UniProtKB-UniRule"/>
</dbReference>
<feature type="binding site" evidence="16">
    <location>
        <position position="94"/>
    </location>
    <ligand>
        <name>substrate</name>
    </ligand>
</feature>
<keyword evidence="18" id="KW-1185">Reference proteome</keyword>
<evidence type="ECO:0000256" key="5">
    <source>
        <dbReference type="ARBA" id="ARBA00011738"/>
    </source>
</evidence>
<dbReference type="EC" id="2.7.1.33" evidence="6 16"/>
<evidence type="ECO:0000256" key="7">
    <source>
        <dbReference type="ARBA" id="ARBA00022490"/>
    </source>
</evidence>
<comment type="cofactor">
    <cofactor evidence="16">
        <name>NH4(+)</name>
        <dbReference type="ChEBI" id="CHEBI:28938"/>
    </cofactor>
    <cofactor evidence="16">
        <name>K(+)</name>
        <dbReference type="ChEBI" id="CHEBI:29103"/>
    </cofactor>
    <text evidence="16">A monovalent cation. Ammonium or potassium.</text>
</comment>